<accession>A0A371HLU8</accession>
<dbReference type="EMBL" id="QJKJ01002212">
    <property type="protein sequence ID" value="RDY03777.1"/>
    <property type="molecule type" value="Genomic_DNA"/>
</dbReference>
<dbReference type="Proteomes" id="UP000257109">
    <property type="component" value="Unassembled WGS sequence"/>
</dbReference>
<evidence type="ECO:0000256" key="1">
    <source>
        <dbReference type="SAM" id="MobiDB-lite"/>
    </source>
</evidence>
<evidence type="ECO:0000313" key="3">
    <source>
        <dbReference type="EMBL" id="RDY03777.1"/>
    </source>
</evidence>
<feature type="compositionally biased region" description="Polar residues" evidence="1">
    <location>
        <begin position="200"/>
        <end position="215"/>
    </location>
</feature>
<feature type="domain" description="Integrase catalytic" evidence="2">
    <location>
        <begin position="332"/>
        <end position="425"/>
    </location>
</feature>
<evidence type="ECO:0000259" key="2">
    <source>
        <dbReference type="PROSITE" id="PS50994"/>
    </source>
</evidence>
<keyword evidence="4" id="KW-1185">Reference proteome</keyword>
<comment type="caution">
    <text evidence="3">The sequence shown here is derived from an EMBL/GenBank/DDBJ whole genome shotgun (WGS) entry which is preliminary data.</text>
</comment>
<dbReference type="GO" id="GO:0015074">
    <property type="term" value="P:DNA integration"/>
    <property type="evidence" value="ECO:0007669"/>
    <property type="project" value="InterPro"/>
</dbReference>
<dbReference type="Pfam" id="PF00665">
    <property type="entry name" value="rve"/>
    <property type="match status" value="1"/>
</dbReference>
<protein>
    <submittedName>
        <fullName evidence="3">Gag-pol</fullName>
    </submittedName>
</protein>
<dbReference type="Gene3D" id="3.30.420.10">
    <property type="entry name" value="Ribonuclease H-like superfamily/Ribonuclease H"/>
    <property type="match status" value="1"/>
</dbReference>
<dbReference type="InterPro" id="IPR036397">
    <property type="entry name" value="RNaseH_sf"/>
</dbReference>
<sequence>MDYQPAVLNRIHVCYPCPGLGGVYSDHPSPFNDSFHHRGEVCSSERHSLVMFYTPIPPLPTSQGGLKEVKEKIMLAHASRGADGVTRHSHAYSAPYPASLFAHPALSAPGRIKDIVMIKSFTGAFRISRSSLSSNFAMQHLGAAIMDPLRLPEKCLILGSIGPPFSRCLLISHIPSTTQANEMFIVQDVARRLNLAKTLSEPNSPSSNTGSTQVADSEPYEKDMLRTSRPAPTISKYVAHKERLQEDRDSRRRLSVGIFWKLFVSSESEAEAIEVIDRYNRHVLVEGILKAWTNSGEPPQSPPWSLSAKEAESHHDKSELITYQLVSIYEQCQKQPILFYEVFDIWGIDFMEPFSVFNGYSYILLVVDYVSRWVEAIATKTNDAKIVVYFLKFNIFYQFGVPKAPISEQESHFCNRAMSALLHKYVMPTTPRQIAKLKYSTRKSRKHYKRWLILARRIGADSLRIHYGHRTAY</sequence>
<dbReference type="InterPro" id="IPR012337">
    <property type="entry name" value="RNaseH-like_sf"/>
</dbReference>
<proteinExistence type="predicted"/>
<name>A0A371HLU8_MUCPR</name>
<dbReference type="InterPro" id="IPR001584">
    <property type="entry name" value="Integrase_cat-core"/>
</dbReference>
<dbReference type="SUPFAM" id="SSF53098">
    <property type="entry name" value="Ribonuclease H-like"/>
    <property type="match status" value="1"/>
</dbReference>
<dbReference type="InterPro" id="IPR052160">
    <property type="entry name" value="Gypsy_RT_Integrase-like"/>
</dbReference>
<dbReference type="PANTHER" id="PTHR47266">
    <property type="entry name" value="ENDONUCLEASE-RELATED"/>
    <property type="match status" value="1"/>
</dbReference>
<evidence type="ECO:0000313" key="4">
    <source>
        <dbReference type="Proteomes" id="UP000257109"/>
    </source>
</evidence>
<organism evidence="3 4">
    <name type="scientific">Mucuna pruriens</name>
    <name type="common">Velvet bean</name>
    <name type="synonym">Dolichos pruriens</name>
    <dbReference type="NCBI Taxonomy" id="157652"/>
    <lineage>
        <taxon>Eukaryota</taxon>
        <taxon>Viridiplantae</taxon>
        <taxon>Streptophyta</taxon>
        <taxon>Embryophyta</taxon>
        <taxon>Tracheophyta</taxon>
        <taxon>Spermatophyta</taxon>
        <taxon>Magnoliopsida</taxon>
        <taxon>eudicotyledons</taxon>
        <taxon>Gunneridae</taxon>
        <taxon>Pentapetalae</taxon>
        <taxon>rosids</taxon>
        <taxon>fabids</taxon>
        <taxon>Fabales</taxon>
        <taxon>Fabaceae</taxon>
        <taxon>Papilionoideae</taxon>
        <taxon>50 kb inversion clade</taxon>
        <taxon>NPAAA clade</taxon>
        <taxon>indigoferoid/millettioid clade</taxon>
        <taxon>Phaseoleae</taxon>
        <taxon>Mucuna</taxon>
    </lineage>
</organism>
<reference evidence="3" key="1">
    <citation type="submission" date="2018-05" db="EMBL/GenBank/DDBJ databases">
        <title>Draft genome of Mucuna pruriens seed.</title>
        <authorList>
            <person name="Nnadi N.E."/>
            <person name="Vos R."/>
            <person name="Hasami M.H."/>
            <person name="Devisetty U.K."/>
            <person name="Aguiy J.C."/>
        </authorList>
    </citation>
    <scope>NUCLEOTIDE SEQUENCE [LARGE SCALE GENOMIC DNA]</scope>
    <source>
        <strain evidence="3">JCA_2017</strain>
    </source>
</reference>
<dbReference type="GO" id="GO:0003676">
    <property type="term" value="F:nucleic acid binding"/>
    <property type="evidence" value="ECO:0007669"/>
    <property type="project" value="InterPro"/>
</dbReference>
<dbReference type="PROSITE" id="PS50994">
    <property type="entry name" value="INTEGRASE"/>
    <property type="match status" value="1"/>
</dbReference>
<feature type="region of interest" description="Disordered" evidence="1">
    <location>
        <begin position="198"/>
        <end position="226"/>
    </location>
</feature>
<dbReference type="AlphaFoldDB" id="A0A371HLU8"/>
<gene>
    <name evidence="3" type="primary">gag-pol</name>
    <name evidence="3" type="ORF">CR513_12593</name>
</gene>
<feature type="non-terminal residue" evidence="3">
    <location>
        <position position="1"/>
    </location>
</feature>